<accession>K9VNM0</accession>
<dbReference type="Proteomes" id="UP000010478">
    <property type="component" value="Chromosome"/>
</dbReference>
<dbReference type="EMBL" id="CP003614">
    <property type="protein sequence ID" value="AFZ09149.1"/>
    <property type="molecule type" value="Genomic_DNA"/>
</dbReference>
<dbReference type="RefSeq" id="WP_015178381.1">
    <property type="nucleotide sequence ID" value="NC_019729.1"/>
</dbReference>
<protein>
    <submittedName>
        <fullName evidence="1">Uncharacterized protein</fullName>
    </submittedName>
</protein>
<gene>
    <name evidence="1" type="ORF">Osc7112_4881</name>
</gene>
<dbReference type="HOGENOM" id="CLU_2634683_0_0_3"/>
<proteinExistence type="predicted"/>
<keyword evidence="2" id="KW-1185">Reference proteome</keyword>
<sequence length="77" mass="8492">MPVKRRFNLIVGWASSPPPTGKMPVPQRFNFIVEWASSLPPTVGLFDIPALRQSDFSRVGLFASPTVRQGLKPPSQS</sequence>
<evidence type="ECO:0000313" key="1">
    <source>
        <dbReference type="EMBL" id="AFZ09149.1"/>
    </source>
</evidence>
<evidence type="ECO:0000313" key="2">
    <source>
        <dbReference type="Proteomes" id="UP000010478"/>
    </source>
</evidence>
<name>K9VNM0_9CYAN</name>
<reference evidence="1 2" key="1">
    <citation type="submission" date="2012-05" db="EMBL/GenBank/DDBJ databases">
        <title>Finished chromosome of genome of Oscillatoria sp. PCC 7112.</title>
        <authorList>
            <consortium name="US DOE Joint Genome Institute"/>
            <person name="Gugger M."/>
            <person name="Coursin T."/>
            <person name="Rippka R."/>
            <person name="Tandeau De Marsac N."/>
            <person name="Huntemann M."/>
            <person name="Wei C.-L."/>
            <person name="Han J."/>
            <person name="Detter J.C."/>
            <person name="Han C."/>
            <person name="Tapia R."/>
            <person name="Davenport K."/>
            <person name="Daligault H."/>
            <person name="Erkkila T."/>
            <person name="Gu W."/>
            <person name="Munk A.C.C."/>
            <person name="Teshima H."/>
            <person name="Xu Y."/>
            <person name="Chain P."/>
            <person name="Chen A."/>
            <person name="Krypides N."/>
            <person name="Mavromatis K."/>
            <person name="Markowitz V."/>
            <person name="Szeto E."/>
            <person name="Ivanova N."/>
            <person name="Mikhailova N."/>
            <person name="Ovchinnikova G."/>
            <person name="Pagani I."/>
            <person name="Pati A."/>
            <person name="Goodwin L."/>
            <person name="Peters L."/>
            <person name="Pitluck S."/>
            <person name="Woyke T."/>
            <person name="Kerfeld C."/>
        </authorList>
    </citation>
    <scope>NUCLEOTIDE SEQUENCE [LARGE SCALE GENOMIC DNA]</scope>
    <source>
        <strain evidence="1 2">PCC 7112</strain>
    </source>
</reference>
<dbReference type="AlphaFoldDB" id="K9VNM0"/>
<organism evidence="1 2">
    <name type="scientific">Phormidium nigroviride PCC 7112</name>
    <dbReference type="NCBI Taxonomy" id="179408"/>
    <lineage>
        <taxon>Bacteria</taxon>
        <taxon>Bacillati</taxon>
        <taxon>Cyanobacteriota</taxon>
        <taxon>Cyanophyceae</taxon>
        <taxon>Oscillatoriophycideae</taxon>
        <taxon>Oscillatoriales</taxon>
        <taxon>Oscillatoriaceae</taxon>
        <taxon>Phormidium</taxon>
    </lineage>
</organism>
<dbReference type="KEGG" id="oni:Osc7112_4881"/>